<feature type="transmembrane region" description="Helical" evidence="1">
    <location>
        <begin position="55"/>
        <end position="74"/>
    </location>
</feature>
<dbReference type="InterPro" id="IPR029069">
    <property type="entry name" value="HotDog_dom_sf"/>
</dbReference>
<dbReference type="EMBL" id="CP093442">
    <property type="protein sequence ID" value="UOF01873.1"/>
    <property type="molecule type" value="Genomic_DNA"/>
</dbReference>
<proteinExistence type="predicted"/>
<evidence type="ECO:0000313" key="2">
    <source>
        <dbReference type="EMBL" id="UOF01873.1"/>
    </source>
</evidence>
<name>A0ABY4CEA6_9BACT</name>
<dbReference type="Gene3D" id="3.10.129.10">
    <property type="entry name" value="Hotdog Thioesterase"/>
    <property type="match status" value="1"/>
</dbReference>
<keyword evidence="1" id="KW-0812">Transmembrane</keyword>
<dbReference type="InterPro" id="IPR027961">
    <property type="entry name" value="DUF4442"/>
</dbReference>
<dbReference type="RefSeq" id="WP_243538493.1">
    <property type="nucleotide sequence ID" value="NZ_CP093442.1"/>
</dbReference>
<keyword evidence="1" id="KW-1133">Transmembrane helix</keyword>
<dbReference type="SUPFAM" id="SSF54637">
    <property type="entry name" value="Thioesterase/thiol ester dehydrase-isomerase"/>
    <property type="match status" value="1"/>
</dbReference>
<reference evidence="2" key="1">
    <citation type="submission" date="2022-03" db="EMBL/GenBank/DDBJ databases">
        <title>Genome Identification and Characterization of new species Bdellovibrio reynosense LBG001 sp. nov. from a Mexico soil sample.</title>
        <authorList>
            <person name="Camilli A."/>
            <person name="Ajao Y."/>
            <person name="Guo X."/>
        </authorList>
    </citation>
    <scope>NUCLEOTIDE SEQUENCE</scope>
    <source>
        <strain evidence="2">LBG001</strain>
    </source>
</reference>
<evidence type="ECO:0000256" key="1">
    <source>
        <dbReference type="SAM" id="Phobius"/>
    </source>
</evidence>
<dbReference type="Proteomes" id="UP000830116">
    <property type="component" value="Chromosome"/>
</dbReference>
<sequence length="159" mass="17964">MKNLKLTMFVNLYGLLKIPLVLFVNPRVVEAGKERFEIKIPLSYRTKNHLGSMYFGALGIGAELSIAAAAVVAISESKQKIDFIFKDFTGQYLKRGDGDVHFICEEVDQVHALIEESKTTSERLERKMKGYAIVPKTSPTEKVMTYELTLSVRNRSFKA</sequence>
<evidence type="ECO:0000313" key="3">
    <source>
        <dbReference type="Proteomes" id="UP000830116"/>
    </source>
</evidence>
<protein>
    <submittedName>
        <fullName evidence="2">DUF4442 domain-containing protein</fullName>
    </submittedName>
</protein>
<dbReference type="Pfam" id="PF14539">
    <property type="entry name" value="DUF4442"/>
    <property type="match status" value="1"/>
</dbReference>
<keyword evidence="1" id="KW-0472">Membrane</keyword>
<organism evidence="2 3">
    <name type="scientific">Bdellovibrio reynosensis</name>
    <dbReference type="NCBI Taxonomy" id="2835041"/>
    <lineage>
        <taxon>Bacteria</taxon>
        <taxon>Pseudomonadati</taxon>
        <taxon>Bdellovibrionota</taxon>
        <taxon>Bdellovibrionia</taxon>
        <taxon>Bdellovibrionales</taxon>
        <taxon>Pseudobdellovibrionaceae</taxon>
        <taxon>Bdellovibrio</taxon>
    </lineage>
</organism>
<gene>
    <name evidence="2" type="ORF">MNR06_02755</name>
</gene>
<keyword evidence="3" id="KW-1185">Reference proteome</keyword>
<accession>A0ABY4CEA6</accession>